<keyword evidence="3" id="KW-1185">Reference proteome</keyword>
<sequence>MRAAHRHACRPPQHVRAPPAVVRERARGRVHAPRKGDASRPALGPASSAKVAVRAAPQGARRADCVGPRASPQALAQIGKHRSRPASPSQLGQQSDERVQGSPLGPSARTDKGKAPAVAPSQVELADSGVGAGAQPVTVGVQDRRSSRGAGLQCRHGLSDSEPPVVATGAKDGSLVG</sequence>
<dbReference type="EMBL" id="CAWUPB010000983">
    <property type="protein sequence ID" value="CAK7335367.1"/>
    <property type="molecule type" value="Genomic_DNA"/>
</dbReference>
<evidence type="ECO:0000313" key="2">
    <source>
        <dbReference type="EMBL" id="CAK7335367.1"/>
    </source>
</evidence>
<accession>A0AAV1RJ27</accession>
<proteinExistence type="predicted"/>
<evidence type="ECO:0000313" key="3">
    <source>
        <dbReference type="Proteomes" id="UP001314170"/>
    </source>
</evidence>
<comment type="caution">
    <text evidence="2">The sequence shown here is derived from an EMBL/GenBank/DDBJ whole genome shotgun (WGS) entry which is preliminary data.</text>
</comment>
<organism evidence="2 3">
    <name type="scientific">Dovyalis caffra</name>
    <dbReference type="NCBI Taxonomy" id="77055"/>
    <lineage>
        <taxon>Eukaryota</taxon>
        <taxon>Viridiplantae</taxon>
        <taxon>Streptophyta</taxon>
        <taxon>Embryophyta</taxon>
        <taxon>Tracheophyta</taxon>
        <taxon>Spermatophyta</taxon>
        <taxon>Magnoliopsida</taxon>
        <taxon>eudicotyledons</taxon>
        <taxon>Gunneridae</taxon>
        <taxon>Pentapetalae</taxon>
        <taxon>rosids</taxon>
        <taxon>fabids</taxon>
        <taxon>Malpighiales</taxon>
        <taxon>Salicaceae</taxon>
        <taxon>Flacourtieae</taxon>
        <taxon>Dovyalis</taxon>
    </lineage>
</organism>
<protein>
    <submittedName>
        <fullName evidence="2">Uncharacterized protein</fullName>
    </submittedName>
</protein>
<feature type="region of interest" description="Disordered" evidence="1">
    <location>
        <begin position="1"/>
        <end position="177"/>
    </location>
</feature>
<gene>
    <name evidence="2" type="ORF">DCAF_LOCUS10359</name>
</gene>
<reference evidence="2 3" key="1">
    <citation type="submission" date="2024-01" db="EMBL/GenBank/DDBJ databases">
        <authorList>
            <person name="Waweru B."/>
        </authorList>
    </citation>
    <scope>NUCLEOTIDE SEQUENCE [LARGE SCALE GENOMIC DNA]</scope>
</reference>
<dbReference type="Proteomes" id="UP001314170">
    <property type="component" value="Unassembled WGS sequence"/>
</dbReference>
<dbReference type="AlphaFoldDB" id="A0AAV1RJ27"/>
<evidence type="ECO:0000256" key="1">
    <source>
        <dbReference type="SAM" id="MobiDB-lite"/>
    </source>
</evidence>
<name>A0AAV1RJ27_9ROSI</name>